<sequence length="133" mass="15061">PKYNREQTGTLKLQVGYSGHKGQWELAPVFCFFFADPLTSVLPCRLFRIFLQPLRILSSLQLLTHLNCFSLHMNWISPASSGSFHFSSTEEQSTTSGSRNKFLSMFSRISSMQPCCRIRSMALLGPIPLMVPQ</sequence>
<keyword evidence="2" id="KW-1185">Reference proteome</keyword>
<dbReference type="Proteomes" id="UP000694548">
    <property type="component" value="Chromosome sgr08"/>
</dbReference>
<reference evidence="1" key="2">
    <citation type="submission" date="2025-08" db="UniProtKB">
        <authorList>
            <consortium name="Ensembl"/>
        </authorList>
    </citation>
    <scope>IDENTIFICATION</scope>
</reference>
<dbReference type="GeneTree" id="ENSGT00940000175338"/>
<evidence type="ECO:0000313" key="2">
    <source>
        <dbReference type="Proteomes" id="UP000694548"/>
    </source>
</evidence>
<dbReference type="Ensembl" id="ENSNFUT00015009850.1">
    <property type="protein sequence ID" value="ENSNFUP00015009372.1"/>
    <property type="gene ID" value="ENSNFUG00015004562.1"/>
</dbReference>
<name>A0A8C6KQH8_NOTFU</name>
<reference evidence="1" key="3">
    <citation type="submission" date="2025-09" db="UniProtKB">
        <authorList>
            <consortium name="Ensembl"/>
        </authorList>
    </citation>
    <scope>IDENTIFICATION</scope>
</reference>
<reference evidence="1" key="1">
    <citation type="submission" date="2014-08" db="EMBL/GenBank/DDBJ databases">
        <authorList>
            <person name="Senf B."/>
            <person name="Petzold A."/>
            <person name="Downie B.R."/>
            <person name="Koch P."/>
            <person name="Platzer M."/>
        </authorList>
    </citation>
    <scope>NUCLEOTIDE SEQUENCE [LARGE SCALE GENOMIC DNA]</scope>
    <source>
        <strain evidence="1">GRZ</strain>
    </source>
</reference>
<proteinExistence type="predicted"/>
<organism evidence="1 2">
    <name type="scientific">Nothobranchius furzeri</name>
    <name type="common">Turquoise killifish</name>
    <dbReference type="NCBI Taxonomy" id="105023"/>
    <lineage>
        <taxon>Eukaryota</taxon>
        <taxon>Metazoa</taxon>
        <taxon>Chordata</taxon>
        <taxon>Craniata</taxon>
        <taxon>Vertebrata</taxon>
        <taxon>Euteleostomi</taxon>
        <taxon>Actinopterygii</taxon>
        <taxon>Neopterygii</taxon>
        <taxon>Teleostei</taxon>
        <taxon>Neoteleostei</taxon>
        <taxon>Acanthomorphata</taxon>
        <taxon>Ovalentaria</taxon>
        <taxon>Atherinomorphae</taxon>
        <taxon>Cyprinodontiformes</taxon>
        <taxon>Nothobranchiidae</taxon>
        <taxon>Nothobranchius</taxon>
    </lineage>
</organism>
<accession>A0A8C6KQH8</accession>
<protein>
    <submittedName>
        <fullName evidence="1">Uncharacterized protein</fullName>
    </submittedName>
</protein>
<dbReference type="AlphaFoldDB" id="A0A8C6KQH8"/>
<evidence type="ECO:0000313" key="1">
    <source>
        <dbReference type="Ensembl" id="ENSNFUP00015009372.1"/>
    </source>
</evidence>